<proteinExistence type="predicted"/>
<sequence length="200" mass="22531">WLELMKFPIDYRPGSIDQHSLNVGIEEDLERLEKITHRFEIIGRDPSLSVLNVIDVLEDLREYLQKRLPRLSQGIDLDVKIPEVQTRIRGNKILLSWALENVVKNSLDAMAGRTGKIRVDAVRDNSKWLRITIRDTGPGVDPQMREKIFEAGVSGKEAGWGVGLTLARRIIVGSHHGRIYLAENQSEGASFDICLPIADA</sequence>
<dbReference type="PRINTS" id="PR00344">
    <property type="entry name" value="BCTRLSENSOR"/>
</dbReference>
<protein>
    <recommendedName>
        <fullName evidence="2">histidine kinase</fullName>
        <ecNumber evidence="2">2.7.13.3</ecNumber>
    </recommendedName>
</protein>
<feature type="non-terminal residue" evidence="7">
    <location>
        <position position="1"/>
    </location>
</feature>
<dbReference type="InterPro" id="IPR003594">
    <property type="entry name" value="HATPase_dom"/>
</dbReference>
<name>A0A382TAN4_9ZZZZ</name>
<evidence type="ECO:0000256" key="3">
    <source>
        <dbReference type="ARBA" id="ARBA00022679"/>
    </source>
</evidence>
<dbReference type="GO" id="GO:0000160">
    <property type="term" value="P:phosphorelay signal transduction system"/>
    <property type="evidence" value="ECO:0007669"/>
    <property type="project" value="UniProtKB-KW"/>
</dbReference>
<reference evidence="7" key="1">
    <citation type="submission" date="2018-05" db="EMBL/GenBank/DDBJ databases">
        <authorList>
            <person name="Lanie J.A."/>
            <person name="Ng W.-L."/>
            <person name="Kazmierczak K.M."/>
            <person name="Andrzejewski T.M."/>
            <person name="Davidsen T.M."/>
            <person name="Wayne K.J."/>
            <person name="Tettelin H."/>
            <person name="Glass J.I."/>
            <person name="Rusch D."/>
            <person name="Podicherti R."/>
            <person name="Tsui H.-C.T."/>
            <person name="Winkler M.E."/>
        </authorList>
    </citation>
    <scope>NUCLEOTIDE SEQUENCE</scope>
</reference>
<accession>A0A382TAN4</accession>
<dbReference type="SUPFAM" id="SSF55874">
    <property type="entry name" value="ATPase domain of HSP90 chaperone/DNA topoisomerase II/histidine kinase"/>
    <property type="match status" value="1"/>
</dbReference>
<dbReference type="PANTHER" id="PTHR43711:SF1">
    <property type="entry name" value="HISTIDINE KINASE 1"/>
    <property type="match status" value="1"/>
</dbReference>
<evidence type="ECO:0000256" key="5">
    <source>
        <dbReference type="ARBA" id="ARBA00023012"/>
    </source>
</evidence>
<evidence type="ECO:0000259" key="6">
    <source>
        <dbReference type="PROSITE" id="PS50109"/>
    </source>
</evidence>
<evidence type="ECO:0000256" key="1">
    <source>
        <dbReference type="ARBA" id="ARBA00000085"/>
    </source>
</evidence>
<dbReference type="Gene3D" id="3.30.565.10">
    <property type="entry name" value="Histidine kinase-like ATPase, C-terminal domain"/>
    <property type="match status" value="1"/>
</dbReference>
<dbReference type="InterPro" id="IPR036890">
    <property type="entry name" value="HATPase_C_sf"/>
</dbReference>
<evidence type="ECO:0000313" key="7">
    <source>
        <dbReference type="EMBL" id="SVD19116.1"/>
    </source>
</evidence>
<dbReference type="GO" id="GO:0004673">
    <property type="term" value="F:protein histidine kinase activity"/>
    <property type="evidence" value="ECO:0007669"/>
    <property type="project" value="UniProtKB-EC"/>
</dbReference>
<dbReference type="SMART" id="SM00387">
    <property type="entry name" value="HATPase_c"/>
    <property type="match status" value="1"/>
</dbReference>
<organism evidence="7">
    <name type="scientific">marine metagenome</name>
    <dbReference type="NCBI Taxonomy" id="408172"/>
    <lineage>
        <taxon>unclassified sequences</taxon>
        <taxon>metagenomes</taxon>
        <taxon>ecological metagenomes</taxon>
    </lineage>
</organism>
<keyword evidence="4" id="KW-0418">Kinase</keyword>
<dbReference type="AlphaFoldDB" id="A0A382TAN4"/>
<comment type="catalytic activity">
    <reaction evidence="1">
        <text>ATP + protein L-histidine = ADP + protein N-phospho-L-histidine.</text>
        <dbReference type="EC" id="2.7.13.3"/>
    </reaction>
</comment>
<feature type="domain" description="Histidine kinase" evidence="6">
    <location>
        <begin position="25"/>
        <end position="199"/>
    </location>
</feature>
<dbReference type="PANTHER" id="PTHR43711">
    <property type="entry name" value="TWO-COMPONENT HISTIDINE KINASE"/>
    <property type="match status" value="1"/>
</dbReference>
<gene>
    <name evidence="7" type="ORF">METZ01_LOCUS371970</name>
</gene>
<dbReference type="EMBL" id="UINC01135144">
    <property type="protein sequence ID" value="SVD19116.1"/>
    <property type="molecule type" value="Genomic_DNA"/>
</dbReference>
<evidence type="ECO:0000256" key="2">
    <source>
        <dbReference type="ARBA" id="ARBA00012438"/>
    </source>
</evidence>
<dbReference type="EC" id="2.7.13.3" evidence="2"/>
<keyword evidence="5" id="KW-0902">Two-component regulatory system</keyword>
<dbReference type="Pfam" id="PF02518">
    <property type="entry name" value="HATPase_c"/>
    <property type="match status" value="1"/>
</dbReference>
<dbReference type="InterPro" id="IPR050736">
    <property type="entry name" value="Sensor_HK_Regulatory"/>
</dbReference>
<evidence type="ECO:0000256" key="4">
    <source>
        <dbReference type="ARBA" id="ARBA00022777"/>
    </source>
</evidence>
<dbReference type="PROSITE" id="PS50109">
    <property type="entry name" value="HIS_KIN"/>
    <property type="match status" value="1"/>
</dbReference>
<dbReference type="InterPro" id="IPR005467">
    <property type="entry name" value="His_kinase_dom"/>
</dbReference>
<keyword evidence="3" id="KW-0808">Transferase</keyword>
<dbReference type="InterPro" id="IPR004358">
    <property type="entry name" value="Sig_transdc_His_kin-like_C"/>
</dbReference>